<reference evidence="4 5" key="1">
    <citation type="submission" date="2013-11" db="EMBL/GenBank/DDBJ databases">
        <title>The Damaraland mole rat (Fukomys damarensis) genome and evolution of African mole rats.</title>
        <authorList>
            <person name="Gladyshev V.N."/>
            <person name="Fang X."/>
        </authorList>
    </citation>
    <scope>NUCLEOTIDE SEQUENCE [LARGE SCALE GENOMIC DNA]</scope>
    <source>
        <tissue evidence="4">Liver</tissue>
    </source>
</reference>
<keyword evidence="5" id="KW-1185">Reference proteome</keyword>
<dbReference type="Proteomes" id="UP000028990">
    <property type="component" value="Unassembled WGS sequence"/>
</dbReference>
<evidence type="ECO:0000313" key="4">
    <source>
        <dbReference type="EMBL" id="KFO25925.1"/>
    </source>
</evidence>
<dbReference type="eggNOG" id="ENOG502QWJQ">
    <property type="taxonomic scope" value="Eukaryota"/>
</dbReference>
<dbReference type="Pfam" id="PF15767">
    <property type="entry name" value="ARMH4"/>
    <property type="match status" value="1"/>
</dbReference>
<feature type="transmembrane region" description="Helical" evidence="2">
    <location>
        <begin position="665"/>
        <end position="690"/>
    </location>
</feature>
<keyword evidence="3" id="KW-0732">Signal</keyword>
<keyword evidence="2" id="KW-0472">Membrane</keyword>
<feature type="region of interest" description="Disordered" evidence="1">
    <location>
        <begin position="446"/>
        <end position="474"/>
    </location>
</feature>
<dbReference type="PANTHER" id="PTHR21585">
    <property type="entry name" value="FULL-LENGTH CDNA CLONE CS0DC025YL05 OF NEUROBLASTOMA"/>
    <property type="match status" value="1"/>
</dbReference>
<feature type="signal peptide" evidence="3">
    <location>
        <begin position="1"/>
        <end position="27"/>
    </location>
</feature>
<keyword evidence="2" id="KW-1133">Transmembrane helix</keyword>
<feature type="compositionally biased region" description="Acidic residues" evidence="1">
    <location>
        <begin position="568"/>
        <end position="608"/>
    </location>
</feature>
<dbReference type="PANTHER" id="PTHR21585:SF0">
    <property type="entry name" value="ARMADILLO-LIKE HELICAL DOMAIN-CONTAINING PROTEIN 4"/>
    <property type="match status" value="1"/>
</dbReference>
<proteinExistence type="predicted"/>
<feature type="region of interest" description="Disordered" evidence="1">
    <location>
        <begin position="532"/>
        <end position="636"/>
    </location>
</feature>
<evidence type="ECO:0000256" key="1">
    <source>
        <dbReference type="SAM" id="MobiDB-lite"/>
    </source>
</evidence>
<accession>A0A091D6M2</accession>
<evidence type="ECO:0000256" key="3">
    <source>
        <dbReference type="SAM" id="SignalP"/>
    </source>
</evidence>
<sequence length="730" mass="77742">MSRSIVLHLCLAFGSFLFLQFATRCLAFPKREQEQSERISTDDLESSLVTPKLTPQLVSSEDARTASAEPAAVSLNEILWSNKETHPTRAGLLWFSSAGLYIASEPAVLTGEDVLGSNQPEGLSAESKSSGAPLTIRLSTAASLSTDGEEEAWSNTNSQLAVEGTTETTQGFLTHVDNQLFANESQEGVSLGHTPSFYMNTGEMLTASPRTEKLEAATDQRTPSFPGAESTADAVPGNLLPKGENPSQMTADDTQATATKHLLVATSAYTLSFEPETDGFLGAPEITVSISSAVPATSVLGDEWDDTKLERGSRTRTASVGDNPEAAEVALGLPEGDTHVGTALQMSQRDEVSPASTHVSSFAPTSLPEGTEVSMSLFQGTGGVTDSTKGDSAVFLSEVTESGSESESEAYRPLGHVLKDITTQEMTTTAPEAEATLPFVTREQIAVLEDPRDRGDTEVGEESPSPGSDAPAATQLSRRWEPLATTVSTTVAPLSSGVTPAAQGFTDTVALPREEFTAVLGSLVTPSGATVEVTSSSPALPASEASSERTVPSGSSANTAAPYGLEQLESEEEEDDEDEEDEEDEDEEEEEEEDKDADSLDESFDGDSDLPGFTLPGVTSQEPGLEQGNGDPLAGATYQMPDAIEWEQQNQGLVRSWMEKLKDKAGYMSGMLVPVGVGIAGALFILGALYSIKVMNRRRRNGFKRHKRKREFNSMQDRVMLLADSSEDEF</sequence>
<feature type="chain" id="PRO_5001873042" description="Armadillo-like helical domain-containing protein 4" evidence="3">
    <location>
        <begin position="28"/>
        <end position="730"/>
    </location>
</feature>
<evidence type="ECO:0000313" key="5">
    <source>
        <dbReference type="Proteomes" id="UP000028990"/>
    </source>
</evidence>
<organism evidence="4 5">
    <name type="scientific">Fukomys damarensis</name>
    <name type="common">Damaraland mole rat</name>
    <name type="synonym">Cryptomys damarensis</name>
    <dbReference type="NCBI Taxonomy" id="885580"/>
    <lineage>
        <taxon>Eukaryota</taxon>
        <taxon>Metazoa</taxon>
        <taxon>Chordata</taxon>
        <taxon>Craniata</taxon>
        <taxon>Vertebrata</taxon>
        <taxon>Euteleostomi</taxon>
        <taxon>Mammalia</taxon>
        <taxon>Eutheria</taxon>
        <taxon>Euarchontoglires</taxon>
        <taxon>Glires</taxon>
        <taxon>Rodentia</taxon>
        <taxon>Hystricomorpha</taxon>
        <taxon>Bathyergidae</taxon>
        <taxon>Fukomys</taxon>
    </lineage>
</organism>
<gene>
    <name evidence="4" type="ORF">H920_12691</name>
</gene>
<evidence type="ECO:0008006" key="6">
    <source>
        <dbReference type="Google" id="ProtNLM"/>
    </source>
</evidence>
<evidence type="ECO:0000256" key="2">
    <source>
        <dbReference type="SAM" id="Phobius"/>
    </source>
</evidence>
<dbReference type="EMBL" id="KN123304">
    <property type="protein sequence ID" value="KFO25925.1"/>
    <property type="molecule type" value="Genomic_DNA"/>
</dbReference>
<dbReference type="AlphaFoldDB" id="A0A091D6M2"/>
<feature type="region of interest" description="Disordered" evidence="1">
    <location>
        <begin position="213"/>
        <end position="252"/>
    </location>
</feature>
<dbReference type="OrthoDB" id="9904542at2759"/>
<feature type="compositionally biased region" description="Low complexity" evidence="1">
    <location>
        <begin position="535"/>
        <end position="545"/>
    </location>
</feature>
<dbReference type="InterPro" id="IPR031524">
    <property type="entry name" value="ARMH4"/>
</dbReference>
<keyword evidence="2" id="KW-0812">Transmembrane</keyword>
<name>A0A091D6M2_FUKDA</name>
<protein>
    <recommendedName>
        <fullName evidence="6">Armadillo-like helical domain-containing protein 4</fullName>
    </recommendedName>
</protein>
<feature type="compositionally biased region" description="Polar residues" evidence="1">
    <location>
        <begin position="549"/>
        <end position="559"/>
    </location>
</feature>